<reference evidence="4 5" key="1">
    <citation type="submission" date="2023-11" db="EMBL/GenBank/DDBJ databases">
        <title>Actinomadura monticuli sp. nov., isolated from volcanic ash.</title>
        <authorList>
            <person name="Lee S.D."/>
            <person name="Yang H."/>
            <person name="Kim I.S."/>
        </authorList>
    </citation>
    <scope>NUCLEOTIDE SEQUENCE [LARGE SCALE GENOMIC DNA]</scope>
    <source>
        <strain evidence="4 5">DSM 45346</strain>
    </source>
</reference>
<organism evidence="4 5">
    <name type="scientific">Actinomadura chokoriensis</name>
    <dbReference type="NCBI Taxonomy" id="454156"/>
    <lineage>
        <taxon>Bacteria</taxon>
        <taxon>Bacillati</taxon>
        <taxon>Actinomycetota</taxon>
        <taxon>Actinomycetes</taxon>
        <taxon>Streptosporangiales</taxon>
        <taxon>Thermomonosporaceae</taxon>
        <taxon>Actinomadura</taxon>
    </lineage>
</organism>
<sequence>MPKSHGTRRRSGGGRSTRPVPAPRAAPEADGWSGREYGPHDPRDPFEAPPVPPEKKRHVRRVLTSNVTITIVAIAALGTAVTVVDIGALGGGDTKPPKAAVGDLSTNDMLAKLTSASDMDKVAADAIAHAKERAYVQHQRELKRLKEKAKRDAAARAKLKAQQERERLAKTNPSAAQNKAYGKKMSALKGWGGCWPSLLTLWNHESGWNERAENPSSGAYGIPQALPGSKLASAGADWRTSSPTQIAWGLGYIKARYKDPCGAWAWWQAHHWY</sequence>
<evidence type="ECO:0000313" key="4">
    <source>
        <dbReference type="EMBL" id="MFA1559341.1"/>
    </source>
</evidence>
<dbReference type="Proteomes" id="UP001569904">
    <property type="component" value="Unassembled WGS sequence"/>
</dbReference>
<feature type="compositionally biased region" description="Basic residues" evidence="2">
    <location>
        <begin position="1"/>
        <end position="12"/>
    </location>
</feature>
<feature type="transmembrane region" description="Helical" evidence="3">
    <location>
        <begin position="63"/>
        <end position="84"/>
    </location>
</feature>
<evidence type="ECO:0000313" key="5">
    <source>
        <dbReference type="Proteomes" id="UP001569904"/>
    </source>
</evidence>
<evidence type="ECO:0000256" key="2">
    <source>
        <dbReference type="SAM" id="MobiDB-lite"/>
    </source>
</evidence>
<dbReference type="RefSeq" id="WP_371946357.1">
    <property type="nucleotide sequence ID" value="NZ_JAXCEH010000049.1"/>
</dbReference>
<feature type="region of interest" description="Disordered" evidence="2">
    <location>
        <begin position="1"/>
        <end position="57"/>
    </location>
</feature>
<dbReference type="EMBL" id="JAXCEH010000049">
    <property type="protein sequence ID" value="MFA1559341.1"/>
    <property type="molecule type" value="Genomic_DNA"/>
</dbReference>
<keyword evidence="3" id="KW-0472">Membrane</keyword>
<keyword evidence="3" id="KW-0812">Transmembrane</keyword>
<proteinExistence type="predicted"/>
<evidence type="ECO:0000256" key="3">
    <source>
        <dbReference type="SAM" id="Phobius"/>
    </source>
</evidence>
<evidence type="ECO:0000256" key="1">
    <source>
        <dbReference type="SAM" id="Coils"/>
    </source>
</evidence>
<feature type="compositionally biased region" description="Basic and acidic residues" evidence="2">
    <location>
        <begin position="37"/>
        <end position="46"/>
    </location>
</feature>
<feature type="compositionally biased region" description="Low complexity" evidence="2">
    <location>
        <begin position="16"/>
        <end position="29"/>
    </location>
</feature>
<keyword evidence="5" id="KW-1185">Reference proteome</keyword>
<accession>A0ABV4R8V2</accession>
<dbReference type="SUPFAM" id="SSF53955">
    <property type="entry name" value="Lysozyme-like"/>
    <property type="match status" value="1"/>
</dbReference>
<dbReference type="InterPro" id="IPR023346">
    <property type="entry name" value="Lysozyme-like_dom_sf"/>
</dbReference>
<dbReference type="Gene3D" id="1.10.530.10">
    <property type="match status" value="1"/>
</dbReference>
<protein>
    <submittedName>
        <fullName evidence="4">Lytic transglycosylase domain-containing protein</fullName>
    </submittedName>
</protein>
<name>A0ABV4R8V2_9ACTN</name>
<gene>
    <name evidence="4" type="ORF">SM436_37100</name>
</gene>
<keyword evidence="1" id="KW-0175">Coiled coil</keyword>
<comment type="caution">
    <text evidence="4">The sequence shown here is derived from an EMBL/GenBank/DDBJ whole genome shotgun (WGS) entry which is preliminary data.</text>
</comment>
<feature type="coiled-coil region" evidence="1">
    <location>
        <begin position="128"/>
        <end position="162"/>
    </location>
</feature>
<keyword evidence="3" id="KW-1133">Transmembrane helix</keyword>